<reference evidence="1 2" key="1">
    <citation type="submission" date="2017-04" db="EMBL/GenBank/DDBJ databases">
        <title>Novel microbial lineages endemic to geothermal iron-oxide mats fill important gaps in the evolutionary history of Archaea.</title>
        <authorList>
            <person name="Jay Z.J."/>
            <person name="Beam J.P."/>
            <person name="Dlakic M."/>
            <person name="Rusch D.B."/>
            <person name="Kozubal M.A."/>
            <person name="Inskeep W.P."/>
        </authorList>
    </citation>
    <scope>NUCLEOTIDE SEQUENCE [LARGE SCALE GENOMIC DNA]</scope>
    <source>
        <strain evidence="1">OSP_D</strain>
    </source>
</reference>
<organism evidence="1 2">
    <name type="scientific">Candidatus Marsarchaeota G2 archaeon OSP_D</name>
    <dbReference type="NCBI Taxonomy" id="1978157"/>
    <lineage>
        <taxon>Archaea</taxon>
        <taxon>Candidatus Marsarchaeota</taxon>
        <taxon>Candidatus Marsarchaeota group 2</taxon>
    </lineage>
</organism>
<dbReference type="Proteomes" id="UP000240322">
    <property type="component" value="Unassembled WGS sequence"/>
</dbReference>
<accession>A0A2R6AI19</accession>
<comment type="caution">
    <text evidence="1">The sequence shown here is derived from an EMBL/GenBank/DDBJ whole genome shotgun (WGS) entry which is preliminary data.</text>
</comment>
<evidence type="ECO:0000313" key="1">
    <source>
        <dbReference type="EMBL" id="PSN86024.1"/>
    </source>
</evidence>
<proteinExistence type="predicted"/>
<gene>
    <name evidence="1" type="ORF">B9Q03_11930</name>
</gene>
<sequence length="64" mass="6980">SAAMSLPTPINAWFLTVISAHYGALRQAFERGFCSIELVTGVLLLLRKKFLVIAGNVLSAIWGF</sequence>
<dbReference type="AlphaFoldDB" id="A0A2R6AI19"/>
<feature type="non-terminal residue" evidence="1">
    <location>
        <position position="1"/>
    </location>
</feature>
<dbReference type="EMBL" id="NEXE01000221">
    <property type="protein sequence ID" value="PSN86024.1"/>
    <property type="molecule type" value="Genomic_DNA"/>
</dbReference>
<protein>
    <submittedName>
        <fullName evidence="1">Uncharacterized protein</fullName>
    </submittedName>
</protein>
<evidence type="ECO:0000313" key="2">
    <source>
        <dbReference type="Proteomes" id="UP000240322"/>
    </source>
</evidence>
<name>A0A2R6AI19_9ARCH</name>